<name>A0A7G9R5T4_9MICO</name>
<dbReference type="AlphaFoldDB" id="A0A7G9R5T4"/>
<dbReference type="EMBL" id="CP060712">
    <property type="protein sequence ID" value="QNN50959.1"/>
    <property type="molecule type" value="Genomic_DNA"/>
</dbReference>
<proteinExistence type="predicted"/>
<dbReference type="GO" id="GO:0005184">
    <property type="term" value="F:neuropeptide hormone activity"/>
    <property type="evidence" value="ECO:0007669"/>
    <property type="project" value="InterPro"/>
</dbReference>
<dbReference type="PROSITE" id="PS00539">
    <property type="entry name" value="PYROKININ"/>
    <property type="match status" value="1"/>
</dbReference>
<evidence type="ECO:0000313" key="2">
    <source>
        <dbReference type="Proteomes" id="UP000515976"/>
    </source>
</evidence>
<protein>
    <submittedName>
        <fullName evidence="1">Uncharacterized protein</fullName>
    </submittedName>
</protein>
<dbReference type="Proteomes" id="UP000515976">
    <property type="component" value="Chromosome"/>
</dbReference>
<accession>A0A7G9R5T4</accession>
<dbReference type="InterPro" id="IPR001484">
    <property type="entry name" value="Pyrokinin_CS"/>
</dbReference>
<reference evidence="1 2" key="1">
    <citation type="submission" date="2020-08" db="EMBL/GenBank/DDBJ databases">
        <title>Genome sequence of Phycicoccus endophyticus JCM 31784T.</title>
        <authorList>
            <person name="Hyun D.-W."/>
            <person name="Bae J.-W."/>
        </authorList>
    </citation>
    <scope>NUCLEOTIDE SEQUENCE [LARGE SCALE GENOMIC DNA]</scope>
    <source>
        <strain evidence="1 2">JCM 31784</strain>
    </source>
</reference>
<evidence type="ECO:0000313" key="1">
    <source>
        <dbReference type="EMBL" id="QNN50959.1"/>
    </source>
</evidence>
<organism evidence="1 2">
    <name type="scientific">Phycicoccus endophyticus</name>
    <dbReference type="NCBI Taxonomy" id="1690220"/>
    <lineage>
        <taxon>Bacteria</taxon>
        <taxon>Bacillati</taxon>
        <taxon>Actinomycetota</taxon>
        <taxon>Actinomycetes</taxon>
        <taxon>Micrococcales</taxon>
        <taxon>Intrasporangiaceae</taxon>
        <taxon>Phycicoccus</taxon>
    </lineage>
</organism>
<dbReference type="GO" id="GO:0007218">
    <property type="term" value="P:neuropeptide signaling pathway"/>
    <property type="evidence" value="ECO:0007669"/>
    <property type="project" value="InterPro"/>
</dbReference>
<keyword evidence="2" id="KW-1185">Reference proteome</keyword>
<sequence>MFDHCPPDYRLYPSWRRHPVALGWFAVRHLDAQLEAMRGSYREVRVALGEDIGPEGVAQVLADLECEGVRLLAARRSAGLLLDALRGLEFVPRL</sequence>
<gene>
    <name evidence="1" type="ORF">H9L10_06610</name>
</gene>
<dbReference type="KEGG" id="pei:H9L10_06610"/>